<dbReference type="CDD" id="cd04730">
    <property type="entry name" value="NPD_like"/>
    <property type="match status" value="1"/>
</dbReference>
<name>A0ABT5R6I7_9GAMM</name>
<evidence type="ECO:0000256" key="9">
    <source>
        <dbReference type="ARBA" id="ARBA00049401"/>
    </source>
</evidence>
<dbReference type="Proteomes" id="UP001149400">
    <property type="component" value="Unassembled WGS sequence"/>
</dbReference>
<keyword evidence="6" id="KW-0560">Oxidoreductase</keyword>
<comment type="cofactor">
    <cofactor evidence="1">
        <name>FMN</name>
        <dbReference type="ChEBI" id="CHEBI:58210"/>
    </cofactor>
</comment>
<evidence type="ECO:0000313" key="10">
    <source>
        <dbReference type="EMBL" id="MDD1795445.1"/>
    </source>
</evidence>
<accession>A0ABT5R6I7</accession>
<sequence length="363" mass="38898">MGKWVKKASVNNTHQSFKALLGTDLPIIQAPMAGVQDSALAIAVSEAGGLGSLPCGMLNLDQIVSELEVISAATTQAYNLNFFCHRMPAFNQRQHAEWRDALTSYFAELDIDPTSLPITTNRLPFNHDIADAIESYRPPIVSFHFGLPDHTLLARVKSWGTKVLSSATTLQEAMWLEANGADGIIAQGLEAGGHRGMFLSEDITTQVGTASLVPQIVQKVNLPVIAAGGIADGRGVQAAMLLGAQAVQVGTAYLLCAETKTSTLHRSAILSELSQHTALTNIFTGRPARGIVNRAMRELGYMQPLAPTFPYASIEAAPLRRQAEQQGRDDFTPLWCGQNTSGCKAISAGELTKALGKYSVTLQ</sequence>
<dbReference type="SUPFAM" id="SSF51412">
    <property type="entry name" value="Inosine monophosphate dehydrogenase (IMPDH)"/>
    <property type="match status" value="1"/>
</dbReference>
<keyword evidence="7 10" id="KW-0503">Monooxygenase</keyword>
<evidence type="ECO:0000256" key="6">
    <source>
        <dbReference type="ARBA" id="ARBA00023002"/>
    </source>
</evidence>
<protein>
    <recommendedName>
        <fullName evidence="8">Propionate 3-nitronate monooxygenase</fullName>
    </recommendedName>
</protein>
<evidence type="ECO:0000256" key="5">
    <source>
        <dbReference type="ARBA" id="ARBA00022643"/>
    </source>
</evidence>
<evidence type="ECO:0000313" key="11">
    <source>
        <dbReference type="Proteomes" id="UP001149400"/>
    </source>
</evidence>
<dbReference type="InterPro" id="IPR004136">
    <property type="entry name" value="NMO"/>
</dbReference>
<evidence type="ECO:0000256" key="8">
    <source>
        <dbReference type="ARBA" id="ARBA00031155"/>
    </source>
</evidence>
<proteinExistence type="inferred from homology"/>
<evidence type="ECO:0000256" key="7">
    <source>
        <dbReference type="ARBA" id="ARBA00023033"/>
    </source>
</evidence>
<keyword evidence="3" id="KW-0216">Detoxification</keyword>
<dbReference type="GO" id="GO:0004497">
    <property type="term" value="F:monooxygenase activity"/>
    <property type="evidence" value="ECO:0007669"/>
    <property type="project" value="UniProtKB-KW"/>
</dbReference>
<gene>
    <name evidence="10" type="ORF">LRP50_20135</name>
</gene>
<dbReference type="EMBL" id="JAJUBC010000029">
    <property type="protein sequence ID" value="MDD1795445.1"/>
    <property type="molecule type" value="Genomic_DNA"/>
</dbReference>
<evidence type="ECO:0000256" key="4">
    <source>
        <dbReference type="ARBA" id="ARBA00022630"/>
    </source>
</evidence>
<organism evidence="10 11">
    <name type="scientific">Enterovibrio gelatinilyticus</name>
    <dbReference type="NCBI Taxonomy" id="2899819"/>
    <lineage>
        <taxon>Bacteria</taxon>
        <taxon>Pseudomonadati</taxon>
        <taxon>Pseudomonadota</taxon>
        <taxon>Gammaproteobacteria</taxon>
        <taxon>Vibrionales</taxon>
        <taxon>Vibrionaceae</taxon>
        <taxon>Enterovibrio</taxon>
    </lineage>
</organism>
<dbReference type="PANTHER" id="PTHR42747:SF3">
    <property type="entry name" value="NITRONATE MONOOXYGENASE-RELATED"/>
    <property type="match status" value="1"/>
</dbReference>
<dbReference type="InterPro" id="IPR013785">
    <property type="entry name" value="Aldolase_TIM"/>
</dbReference>
<evidence type="ECO:0000256" key="2">
    <source>
        <dbReference type="ARBA" id="ARBA00009881"/>
    </source>
</evidence>
<comment type="similarity">
    <text evidence="2">Belongs to the nitronate monooxygenase family. NMO class I subfamily.</text>
</comment>
<reference evidence="10" key="1">
    <citation type="submission" date="2021-12" db="EMBL/GenBank/DDBJ databases">
        <title>Enterovibrio ZSDZ35 sp. nov. and Enterovibrio ZSDZ42 sp. nov., isolated from coastal seawater in Qingdao.</title>
        <authorList>
            <person name="Zhang P."/>
        </authorList>
    </citation>
    <scope>NUCLEOTIDE SEQUENCE</scope>
    <source>
        <strain evidence="10">ZSDZ42</strain>
    </source>
</reference>
<evidence type="ECO:0000256" key="3">
    <source>
        <dbReference type="ARBA" id="ARBA00022575"/>
    </source>
</evidence>
<keyword evidence="11" id="KW-1185">Reference proteome</keyword>
<keyword evidence="5" id="KW-0288">FMN</keyword>
<comment type="catalytic activity">
    <reaction evidence="9">
        <text>3 propionate 3-nitronate + 3 O2 + H2O = 3 3-oxopropanoate + 2 nitrate + nitrite + H2O2 + 3 H(+)</text>
        <dbReference type="Rhea" id="RHEA:57332"/>
        <dbReference type="ChEBI" id="CHEBI:15377"/>
        <dbReference type="ChEBI" id="CHEBI:15378"/>
        <dbReference type="ChEBI" id="CHEBI:15379"/>
        <dbReference type="ChEBI" id="CHEBI:16240"/>
        <dbReference type="ChEBI" id="CHEBI:16301"/>
        <dbReference type="ChEBI" id="CHEBI:17632"/>
        <dbReference type="ChEBI" id="CHEBI:33190"/>
        <dbReference type="ChEBI" id="CHEBI:136067"/>
    </reaction>
</comment>
<dbReference type="RefSeq" id="WP_274166274.1">
    <property type="nucleotide sequence ID" value="NZ_JAJUBC010000029.1"/>
</dbReference>
<comment type="caution">
    <text evidence="10">The sequence shown here is derived from an EMBL/GenBank/DDBJ whole genome shotgun (WGS) entry which is preliminary data.</text>
</comment>
<evidence type="ECO:0000256" key="1">
    <source>
        <dbReference type="ARBA" id="ARBA00001917"/>
    </source>
</evidence>
<dbReference type="Pfam" id="PF03060">
    <property type="entry name" value="NMO"/>
    <property type="match status" value="1"/>
</dbReference>
<keyword evidence="4" id="KW-0285">Flavoprotein</keyword>
<dbReference type="PANTHER" id="PTHR42747">
    <property type="entry name" value="NITRONATE MONOOXYGENASE-RELATED"/>
    <property type="match status" value="1"/>
</dbReference>
<dbReference type="Gene3D" id="3.20.20.70">
    <property type="entry name" value="Aldolase class I"/>
    <property type="match status" value="1"/>
</dbReference>